<gene>
    <name evidence="5" type="ORF">SNE35_12320</name>
</gene>
<dbReference type="PROSITE" id="PS50887">
    <property type="entry name" value="GGDEF"/>
    <property type="match status" value="1"/>
</dbReference>
<dbReference type="PANTHER" id="PTHR45138">
    <property type="entry name" value="REGULATORY COMPONENTS OF SENSORY TRANSDUCTION SYSTEM"/>
    <property type="match status" value="1"/>
</dbReference>
<evidence type="ECO:0000256" key="3">
    <source>
        <dbReference type="SAM" id="MobiDB-lite"/>
    </source>
</evidence>
<organism evidence="5 6">
    <name type="scientific">Roseateles agri</name>
    <dbReference type="NCBI Taxonomy" id="3098619"/>
    <lineage>
        <taxon>Bacteria</taxon>
        <taxon>Pseudomonadati</taxon>
        <taxon>Pseudomonadota</taxon>
        <taxon>Betaproteobacteria</taxon>
        <taxon>Burkholderiales</taxon>
        <taxon>Sphaerotilaceae</taxon>
        <taxon>Roseateles</taxon>
    </lineage>
</organism>
<dbReference type="Gene3D" id="3.30.450.40">
    <property type="match status" value="1"/>
</dbReference>
<evidence type="ECO:0000256" key="2">
    <source>
        <dbReference type="ARBA" id="ARBA00034247"/>
    </source>
</evidence>
<name>A0ABU5DG83_9BURK</name>
<feature type="region of interest" description="Disordered" evidence="3">
    <location>
        <begin position="340"/>
        <end position="362"/>
    </location>
</feature>
<dbReference type="SUPFAM" id="SSF55781">
    <property type="entry name" value="GAF domain-like"/>
    <property type="match status" value="1"/>
</dbReference>
<dbReference type="Proteomes" id="UP001285263">
    <property type="component" value="Unassembled WGS sequence"/>
</dbReference>
<dbReference type="RefSeq" id="WP_320423208.1">
    <property type="nucleotide sequence ID" value="NZ_JAXCLA010000004.1"/>
</dbReference>
<dbReference type="InterPro" id="IPR029787">
    <property type="entry name" value="Nucleotide_cyclase"/>
</dbReference>
<comment type="caution">
    <text evidence="5">The sequence shown here is derived from an EMBL/GenBank/DDBJ whole genome shotgun (WGS) entry which is preliminary data.</text>
</comment>
<sequence>MPDNTLLDDLAHSVTHARSLEELARPLLEMLETVTGMESAYLTTIDLGKGEQHILYARNTASDFAIPEGLTVPWADTLCKRALDEGKPFNNDVAKDWGDSEAAKALGISTYVSTPVRVGDSGEIYGTLCAASPHRHMMDPHAERALALFGKLIGQYVERERLVDQLMRANEFLARAALTDTLTGLPNRRALLEQLGRLLSQGRRQQVAVLVAYADLDGFKAINDNHSHEIGDAFLIQVAQRLRDSLRGGDMAARLGGDEFVVAGLGPALDGKLAEATQAFERRVSQATVGRYMLEPGLELDYPGASVGAMAVRAGVLDPGEALRDADALMYEVKRRRKALAAPPAEPVEPVEPAESPVQIPK</sequence>
<dbReference type="EC" id="2.7.7.65" evidence="1"/>
<keyword evidence="5" id="KW-0548">Nucleotidyltransferase</keyword>
<dbReference type="InterPro" id="IPR000160">
    <property type="entry name" value="GGDEF_dom"/>
</dbReference>
<evidence type="ECO:0000256" key="1">
    <source>
        <dbReference type="ARBA" id="ARBA00012528"/>
    </source>
</evidence>
<dbReference type="Gene3D" id="3.30.70.270">
    <property type="match status" value="1"/>
</dbReference>
<feature type="domain" description="GGDEF" evidence="4">
    <location>
        <begin position="207"/>
        <end position="345"/>
    </location>
</feature>
<dbReference type="Pfam" id="PF13185">
    <property type="entry name" value="GAF_2"/>
    <property type="match status" value="1"/>
</dbReference>
<proteinExistence type="predicted"/>
<evidence type="ECO:0000313" key="5">
    <source>
        <dbReference type="EMBL" id="MDY0745298.1"/>
    </source>
</evidence>
<keyword evidence="6" id="KW-1185">Reference proteome</keyword>
<keyword evidence="5" id="KW-0808">Transferase</keyword>
<dbReference type="SMART" id="SM00065">
    <property type="entry name" value="GAF"/>
    <property type="match status" value="1"/>
</dbReference>
<dbReference type="PANTHER" id="PTHR45138:SF9">
    <property type="entry name" value="DIGUANYLATE CYCLASE DGCM-RELATED"/>
    <property type="match status" value="1"/>
</dbReference>
<evidence type="ECO:0000313" key="6">
    <source>
        <dbReference type="Proteomes" id="UP001285263"/>
    </source>
</evidence>
<dbReference type="NCBIfam" id="TIGR00254">
    <property type="entry name" value="GGDEF"/>
    <property type="match status" value="1"/>
</dbReference>
<dbReference type="CDD" id="cd01949">
    <property type="entry name" value="GGDEF"/>
    <property type="match status" value="1"/>
</dbReference>
<dbReference type="GO" id="GO:0052621">
    <property type="term" value="F:diguanylate cyclase activity"/>
    <property type="evidence" value="ECO:0007669"/>
    <property type="project" value="UniProtKB-EC"/>
</dbReference>
<accession>A0ABU5DG83</accession>
<evidence type="ECO:0000259" key="4">
    <source>
        <dbReference type="PROSITE" id="PS50887"/>
    </source>
</evidence>
<protein>
    <recommendedName>
        <fullName evidence="1">diguanylate cyclase</fullName>
        <ecNumber evidence="1">2.7.7.65</ecNumber>
    </recommendedName>
</protein>
<feature type="compositionally biased region" description="Low complexity" evidence="3">
    <location>
        <begin position="351"/>
        <end position="362"/>
    </location>
</feature>
<dbReference type="EMBL" id="JAXCLA010000004">
    <property type="protein sequence ID" value="MDY0745298.1"/>
    <property type="molecule type" value="Genomic_DNA"/>
</dbReference>
<dbReference type="InterPro" id="IPR050469">
    <property type="entry name" value="Diguanylate_Cyclase"/>
</dbReference>
<reference evidence="5 6" key="1">
    <citation type="submission" date="2023-11" db="EMBL/GenBank/DDBJ databases">
        <title>Paucibacter sp. nov., isolated from fresh soil in Korea.</title>
        <authorList>
            <person name="Le N.T.T."/>
        </authorList>
    </citation>
    <scope>NUCLEOTIDE SEQUENCE [LARGE SCALE GENOMIC DNA]</scope>
    <source>
        <strain evidence="5 6">R3-3</strain>
    </source>
</reference>
<dbReference type="SMART" id="SM00267">
    <property type="entry name" value="GGDEF"/>
    <property type="match status" value="1"/>
</dbReference>
<dbReference type="InterPro" id="IPR043128">
    <property type="entry name" value="Rev_trsase/Diguanyl_cyclase"/>
</dbReference>
<dbReference type="Pfam" id="PF00990">
    <property type="entry name" value="GGDEF"/>
    <property type="match status" value="1"/>
</dbReference>
<dbReference type="InterPro" id="IPR003018">
    <property type="entry name" value="GAF"/>
</dbReference>
<comment type="catalytic activity">
    <reaction evidence="2">
        <text>2 GTP = 3',3'-c-di-GMP + 2 diphosphate</text>
        <dbReference type="Rhea" id="RHEA:24898"/>
        <dbReference type="ChEBI" id="CHEBI:33019"/>
        <dbReference type="ChEBI" id="CHEBI:37565"/>
        <dbReference type="ChEBI" id="CHEBI:58805"/>
        <dbReference type="EC" id="2.7.7.65"/>
    </reaction>
</comment>
<dbReference type="InterPro" id="IPR029016">
    <property type="entry name" value="GAF-like_dom_sf"/>
</dbReference>
<dbReference type="SUPFAM" id="SSF55073">
    <property type="entry name" value="Nucleotide cyclase"/>
    <property type="match status" value="1"/>
</dbReference>